<proteinExistence type="predicted"/>
<comment type="caution">
    <text evidence="1">The sequence shown here is derived from an EMBL/GenBank/DDBJ whole genome shotgun (WGS) entry which is preliminary data.</text>
</comment>
<gene>
    <name evidence="1" type="ORF">B9N56_04805</name>
</gene>
<protein>
    <submittedName>
        <fullName evidence="1">Uncharacterized protein</fullName>
    </submittedName>
</protein>
<evidence type="ECO:0000313" key="2">
    <source>
        <dbReference type="Proteomes" id="UP000215361"/>
    </source>
</evidence>
<organism evidence="1 2">
    <name type="scientific">Finegoldia magna</name>
    <name type="common">Peptostreptococcus magnus</name>
    <dbReference type="NCBI Taxonomy" id="1260"/>
    <lineage>
        <taxon>Bacteria</taxon>
        <taxon>Bacillati</taxon>
        <taxon>Bacillota</taxon>
        <taxon>Tissierellia</taxon>
        <taxon>Tissierellales</taxon>
        <taxon>Peptoniphilaceae</taxon>
        <taxon>Finegoldia</taxon>
    </lineage>
</organism>
<name>A0A233VZ59_FINMA</name>
<accession>A0A233VZ59</accession>
<evidence type="ECO:0000313" key="1">
    <source>
        <dbReference type="EMBL" id="OXZ37687.1"/>
    </source>
</evidence>
<dbReference type="EMBL" id="NDYI01000014">
    <property type="protein sequence ID" value="OXZ37687.1"/>
    <property type="molecule type" value="Genomic_DNA"/>
</dbReference>
<dbReference type="AlphaFoldDB" id="A0A233VZ59"/>
<reference evidence="2" key="1">
    <citation type="submission" date="2017-04" db="EMBL/GenBank/DDBJ databases">
        <title>Finegoldia magna isolated from orthopedic joint implant-associated infections.</title>
        <authorList>
            <person name="Bjorklund S."/>
            <person name="Bruggemann H."/>
            <person name="Jensen A."/>
            <person name="Hellmark B."/>
            <person name="Soderquist B."/>
        </authorList>
    </citation>
    <scope>NUCLEOTIDE SEQUENCE [LARGE SCALE GENOMIC DNA]</scope>
    <source>
        <strain evidence="2">08T492</strain>
    </source>
</reference>
<sequence>MENQERSRYGNKQKILLDKIKRRIFHRQNKQRTLSLMSPTHVRQEIEIEKDIEIDKERGGEIEKI</sequence>
<dbReference type="Proteomes" id="UP000215361">
    <property type="component" value="Unassembled WGS sequence"/>
</dbReference>